<dbReference type="SMART" id="SM00387">
    <property type="entry name" value="HATPase_c"/>
    <property type="match status" value="1"/>
</dbReference>
<keyword evidence="6 13" id="KW-0812">Transmembrane</keyword>
<feature type="domain" description="Histidine kinase" evidence="15">
    <location>
        <begin position="385"/>
        <end position="598"/>
    </location>
</feature>
<keyword evidence="11 13" id="KW-0902">Two-component regulatory system</keyword>
<dbReference type="PRINTS" id="PR00344">
    <property type="entry name" value="BCTRLSENSOR"/>
</dbReference>
<keyword evidence="4" id="KW-0597">Phosphoprotein</keyword>
<dbReference type="PROSITE" id="PS50109">
    <property type="entry name" value="HIS_KIN"/>
    <property type="match status" value="1"/>
</dbReference>
<accession>A0ABT0ILU4</accession>
<dbReference type="Proteomes" id="UP001202827">
    <property type="component" value="Unassembled WGS sequence"/>
</dbReference>
<dbReference type="EMBL" id="JALPRY010000003">
    <property type="protein sequence ID" value="MCK8778859.1"/>
    <property type="molecule type" value="Genomic_DNA"/>
</dbReference>
<evidence type="ECO:0000259" key="15">
    <source>
        <dbReference type="PROSITE" id="PS50109"/>
    </source>
</evidence>
<dbReference type="GO" id="GO:0016301">
    <property type="term" value="F:kinase activity"/>
    <property type="evidence" value="ECO:0007669"/>
    <property type="project" value="UniProtKB-KW"/>
</dbReference>
<sequence length="606" mass="66384">MRLLLALAIALAIGLALTFKGSAVVGRIYMKEATTQAATTLRLAVAALDGHLKRYEALPALIASQNNIEALVFDPKNEGLRARTNAYLKEINALLTSSDIYVMTMDGQTIAASNYDSPVSFIGENFIYRPYFQDAAQGRQSRFYALGTTSSKRGYYFGSPILVDGVIRGVIVFKVDIDLIEDSWKGTDDRIFVSDPEGIIFMTGSPEWLYSSINPLTPERIARTEASRRYADAKLRELPFQPGTYAGHDVVKIRDEGKEQEYLILSQPMPEAGWTVNVLMNTAPVRIQANTTVIAVILTLCLAGLAIAIVLQRRMRLAERMQLQAEARNELERRVVERTADLARVNSRIKEEIAERRLTEQRLRQTQADLIQAGKLAGLGQMSAALSHELNQPLAAVKTYAETTSVLIDRGRIEEASDNLRRISALIDRMASISKHLRNFARKPNEKLGPVSVADVLRDTLEIVDARLKAADAKLETEIARGVPAVKAGAVRLQQVLVNIITNAADAVEGLEDRRITFTASANGNKVVLSVRDRGPGVPSAIHERIFDPFFTTKGVGKGLGLGLSISYNIVKDFGGSLSVADHPEGGAVFLIELDVADDNLLEAAE</sequence>
<comment type="caution">
    <text evidence="13">Lacks conserved residue(s) required for the propagation of feature annotation.</text>
</comment>
<dbReference type="SMART" id="SM00388">
    <property type="entry name" value="HisKA"/>
    <property type="match status" value="1"/>
</dbReference>
<dbReference type="InterPro" id="IPR003594">
    <property type="entry name" value="HATPase_dom"/>
</dbReference>
<evidence type="ECO:0000256" key="2">
    <source>
        <dbReference type="ARBA" id="ARBA00004651"/>
    </source>
</evidence>
<dbReference type="Pfam" id="PF02743">
    <property type="entry name" value="dCache_1"/>
    <property type="match status" value="1"/>
</dbReference>
<keyword evidence="17" id="KW-1185">Reference proteome</keyword>
<reference evidence="16 17" key="1">
    <citation type="submission" date="2022-04" db="EMBL/GenBank/DDBJ databases">
        <title>Rhizobium coralii sp. nov., isolated from coral Turbinaria peltata.</title>
        <authorList>
            <person name="Sun H."/>
        </authorList>
    </citation>
    <scope>NUCLEOTIDE SEQUENCE [LARGE SCALE GENOMIC DNA]</scope>
    <source>
        <strain evidence="16 17">NTR19</strain>
    </source>
</reference>
<keyword evidence="13" id="KW-0997">Cell inner membrane</keyword>
<dbReference type="InterPro" id="IPR003661">
    <property type="entry name" value="HisK_dim/P_dom"/>
</dbReference>
<evidence type="ECO:0000256" key="10">
    <source>
        <dbReference type="ARBA" id="ARBA00022989"/>
    </source>
</evidence>
<dbReference type="EC" id="2.7.13.3" evidence="13"/>
<evidence type="ECO:0000313" key="16">
    <source>
        <dbReference type="EMBL" id="MCK8778859.1"/>
    </source>
</evidence>
<evidence type="ECO:0000256" key="7">
    <source>
        <dbReference type="ARBA" id="ARBA00022741"/>
    </source>
</evidence>
<dbReference type="Gene3D" id="1.10.287.130">
    <property type="match status" value="1"/>
</dbReference>
<dbReference type="PIRSF" id="PIRSF036431">
    <property type="entry name" value="STHK_DctB"/>
    <property type="match status" value="1"/>
</dbReference>
<dbReference type="Pfam" id="PF02518">
    <property type="entry name" value="HATPase_c"/>
    <property type="match status" value="1"/>
</dbReference>
<comment type="catalytic activity">
    <reaction evidence="1 13">
        <text>ATP + protein L-histidine = ADP + protein N-phospho-L-histidine.</text>
        <dbReference type="EC" id="2.7.13.3"/>
    </reaction>
</comment>
<comment type="function">
    <text evidence="13">Member of the two-component regulatory system DctB/DctD involved in the transport of C4-dicarboxylates. DctB functions as a membrane-associated protein kinase that phosphorylates DctD in response to environmental signals.</text>
</comment>
<dbReference type="Gene3D" id="3.30.450.20">
    <property type="entry name" value="PAS domain"/>
    <property type="match status" value="2"/>
</dbReference>
<evidence type="ECO:0000256" key="1">
    <source>
        <dbReference type="ARBA" id="ARBA00000085"/>
    </source>
</evidence>
<feature type="transmembrane region" description="Helical" evidence="13">
    <location>
        <begin position="292"/>
        <end position="311"/>
    </location>
</feature>
<keyword evidence="3 13" id="KW-1003">Cell membrane</keyword>
<dbReference type="SUPFAM" id="SSF55874">
    <property type="entry name" value="ATPase domain of HSP90 chaperone/DNA topoisomerase II/histidine kinase"/>
    <property type="match status" value="1"/>
</dbReference>
<gene>
    <name evidence="16" type="ORF">M0654_02575</name>
</gene>
<keyword evidence="14" id="KW-0175">Coiled coil</keyword>
<organism evidence="16 17">
    <name type="scientific">Neorhizobium turbinariae</name>
    <dbReference type="NCBI Taxonomy" id="2937795"/>
    <lineage>
        <taxon>Bacteria</taxon>
        <taxon>Pseudomonadati</taxon>
        <taxon>Pseudomonadota</taxon>
        <taxon>Alphaproteobacteria</taxon>
        <taxon>Hyphomicrobiales</taxon>
        <taxon>Rhizobiaceae</taxon>
        <taxon>Rhizobium/Agrobacterium group</taxon>
        <taxon>Neorhizobium</taxon>
    </lineage>
</organism>
<dbReference type="Gene3D" id="3.30.565.10">
    <property type="entry name" value="Histidine kinase-like ATPase, C-terminal domain"/>
    <property type="match status" value="1"/>
</dbReference>
<keyword evidence="10 13" id="KW-1133">Transmembrane helix</keyword>
<evidence type="ECO:0000256" key="12">
    <source>
        <dbReference type="ARBA" id="ARBA00023136"/>
    </source>
</evidence>
<evidence type="ECO:0000256" key="13">
    <source>
        <dbReference type="PIRNR" id="PIRNR036431"/>
    </source>
</evidence>
<evidence type="ECO:0000256" key="3">
    <source>
        <dbReference type="ARBA" id="ARBA00022475"/>
    </source>
</evidence>
<dbReference type="InterPro" id="IPR036890">
    <property type="entry name" value="HATPase_C_sf"/>
</dbReference>
<keyword evidence="8 13" id="KW-0418">Kinase</keyword>
<dbReference type="SUPFAM" id="SSF47384">
    <property type="entry name" value="Homodimeric domain of signal transducing histidine kinase"/>
    <property type="match status" value="1"/>
</dbReference>
<dbReference type="InterPro" id="IPR017055">
    <property type="entry name" value="Sig_transdc_His_kinase_DctB"/>
</dbReference>
<evidence type="ECO:0000256" key="8">
    <source>
        <dbReference type="ARBA" id="ARBA00022777"/>
    </source>
</evidence>
<keyword evidence="5 13" id="KW-0808">Transferase</keyword>
<feature type="coiled-coil region" evidence="14">
    <location>
        <begin position="314"/>
        <end position="369"/>
    </location>
</feature>
<evidence type="ECO:0000256" key="6">
    <source>
        <dbReference type="ARBA" id="ARBA00022692"/>
    </source>
</evidence>
<dbReference type="SUPFAM" id="SSF103190">
    <property type="entry name" value="Sensory domain-like"/>
    <property type="match status" value="1"/>
</dbReference>
<dbReference type="PANTHER" id="PTHR43065:SF46">
    <property type="entry name" value="C4-DICARBOXYLATE TRANSPORT SENSOR PROTEIN DCTB"/>
    <property type="match status" value="1"/>
</dbReference>
<dbReference type="InterPro" id="IPR004358">
    <property type="entry name" value="Sig_transdc_His_kin-like_C"/>
</dbReference>
<comment type="caution">
    <text evidence="16">The sequence shown here is derived from an EMBL/GenBank/DDBJ whole genome shotgun (WGS) entry which is preliminary data.</text>
</comment>
<dbReference type="InterPro" id="IPR036097">
    <property type="entry name" value="HisK_dim/P_sf"/>
</dbReference>
<comment type="subcellular location">
    <subcellularLocation>
        <location evidence="13">Cell inner membrane</location>
    </subcellularLocation>
    <subcellularLocation>
        <location evidence="2">Cell membrane</location>
        <topology evidence="2">Multi-pass membrane protein</topology>
    </subcellularLocation>
</comment>
<dbReference type="PANTHER" id="PTHR43065">
    <property type="entry name" value="SENSOR HISTIDINE KINASE"/>
    <property type="match status" value="1"/>
</dbReference>
<keyword evidence="9 13" id="KW-0067">ATP-binding</keyword>
<name>A0ABT0ILU4_9HYPH</name>
<protein>
    <recommendedName>
        <fullName evidence="13">C4-dicarboxylate transport sensor protein</fullName>
        <ecNumber evidence="13">2.7.13.3</ecNumber>
    </recommendedName>
</protein>
<proteinExistence type="predicted"/>
<evidence type="ECO:0000256" key="14">
    <source>
        <dbReference type="SAM" id="Coils"/>
    </source>
</evidence>
<dbReference type="InterPro" id="IPR005467">
    <property type="entry name" value="His_kinase_dom"/>
</dbReference>
<evidence type="ECO:0000256" key="4">
    <source>
        <dbReference type="ARBA" id="ARBA00022553"/>
    </source>
</evidence>
<evidence type="ECO:0000313" key="17">
    <source>
        <dbReference type="Proteomes" id="UP001202827"/>
    </source>
</evidence>
<dbReference type="CDD" id="cd00082">
    <property type="entry name" value="HisKA"/>
    <property type="match status" value="1"/>
</dbReference>
<dbReference type="InterPro" id="IPR029151">
    <property type="entry name" value="Sensor-like_sf"/>
</dbReference>
<dbReference type="InterPro" id="IPR033479">
    <property type="entry name" value="dCache_1"/>
</dbReference>
<keyword evidence="7 13" id="KW-0547">Nucleotide-binding</keyword>
<keyword evidence="12 13" id="KW-0472">Membrane</keyword>
<evidence type="ECO:0000256" key="11">
    <source>
        <dbReference type="ARBA" id="ARBA00023012"/>
    </source>
</evidence>
<evidence type="ECO:0000256" key="9">
    <source>
        <dbReference type="ARBA" id="ARBA00022840"/>
    </source>
</evidence>
<dbReference type="Pfam" id="PF00512">
    <property type="entry name" value="HisKA"/>
    <property type="match status" value="1"/>
</dbReference>
<evidence type="ECO:0000256" key="5">
    <source>
        <dbReference type="ARBA" id="ARBA00022679"/>
    </source>
</evidence>